<keyword evidence="1" id="KW-0812">Transmembrane</keyword>
<dbReference type="Gene3D" id="1.10.150.50">
    <property type="entry name" value="Transcription Factor, Ets-1"/>
    <property type="match status" value="1"/>
</dbReference>
<dbReference type="PANTHER" id="PTHR12844">
    <property type="entry name" value="CONNECTOR ENCHANCER OF KINASE SUPPRESSOR OF RAS"/>
    <property type="match status" value="1"/>
</dbReference>
<feature type="domain" description="SAM" evidence="2">
    <location>
        <begin position="11"/>
        <end position="76"/>
    </location>
</feature>
<dbReference type="InterPro" id="IPR017874">
    <property type="entry name" value="CRIC_domain"/>
</dbReference>
<feature type="domain" description="CRIC" evidence="3">
    <location>
        <begin position="84"/>
        <end position="178"/>
    </location>
</feature>
<keyword evidence="1" id="KW-0472">Membrane</keyword>
<evidence type="ECO:0000259" key="2">
    <source>
        <dbReference type="PROSITE" id="PS50105"/>
    </source>
</evidence>
<reference evidence="4 5" key="1">
    <citation type="journal article" date="2011" name="Proc. Natl. Acad. Sci. U.S.A.">
        <title>Genetic diversity and population structure of the endangered marsupial Sarcophilus harrisii (Tasmanian devil).</title>
        <authorList>
            <person name="Miller W."/>
            <person name="Hayes V.M."/>
            <person name="Ratan A."/>
            <person name="Petersen D.C."/>
            <person name="Wittekindt N.E."/>
            <person name="Miller J."/>
            <person name="Walenz B."/>
            <person name="Knight J."/>
            <person name="Qi J."/>
            <person name="Zhao F."/>
            <person name="Wang Q."/>
            <person name="Bedoya-Reina O.C."/>
            <person name="Katiyar N."/>
            <person name="Tomsho L.P."/>
            <person name="Kasson L.M."/>
            <person name="Hardie R.A."/>
            <person name="Woodbridge P."/>
            <person name="Tindall E.A."/>
            <person name="Bertelsen M.F."/>
            <person name="Dixon D."/>
            <person name="Pyecroft S."/>
            <person name="Helgen K.M."/>
            <person name="Lesk A.M."/>
            <person name="Pringle T.H."/>
            <person name="Patterson N."/>
            <person name="Zhang Y."/>
            <person name="Kreiss A."/>
            <person name="Woods G.M."/>
            <person name="Jones M.E."/>
            <person name="Schuster S.C."/>
        </authorList>
    </citation>
    <scope>NUCLEOTIDE SEQUENCE [LARGE SCALE GENOMIC DNA]</scope>
</reference>
<evidence type="ECO:0000313" key="4">
    <source>
        <dbReference type="Ensembl" id="ENSSHAP00000037688.1"/>
    </source>
</evidence>
<name>A0A7N4PI61_SARHA</name>
<dbReference type="FunFam" id="1.10.150.50:FF:000019">
    <property type="entry name" value="Connector enhancer of kinase suppressor of Ras 2"/>
    <property type="match status" value="1"/>
</dbReference>
<accession>A0A7N4PI61</accession>
<dbReference type="PROSITE" id="PS50105">
    <property type="entry name" value="SAM_DOMAIN"/>
    <property type="match status" value="1"/>
</dbReference>
<dbReference type="PROSITE" id="PS51290">
    <property type="entry name" value="CRIC"/>
    <property type="match status" value="1"/>
</dbReference>
<evidence type="ECO:0000259" key="3">
    <source>
        <dbReference type="PROSITE" id="PS51290"/>
    </source>
</evidence>
<dbReference type="GeneTree" id="ENSGT00940000164237"/>
<dbReference type="Ensembl" id="ENSSHAT00000052153.1">
    <property type="protein sequence ID" value="ENSSHAP00000037688.1"/>
    <property type="gene ID" value="ENSSHAG00000029424.1"/>
</dbReference>
<sequence>MALVMEPISKWLPKQVADWLKGLDDCVQQYIDNFEGENVNGEQLLHITNQELEDLGVIIPDHQEIILEAVDLLSILNHELETENLKSLAHKLNVAAKSLQGFLARRRRSGLSGLRTTRQLPNNCLTAVVDLIGVAKKLLAWLDRLPFVTVTEYGVLKNKIVQLCLQLTTIVQQVSTVIYNVESKIMTLEGTLNLTGICEAIISLSSDTLSSHSGHLEVVYINTTTSEELSTYDGLHVITGTTKNVSFWSLGAFLVFVFICNWLSSGILLSVFGDLIFSNLNPYLGLFKILAKKIFK</sequence>
<dbReference type="Pfam" id="PF10534">
    <property type="entry name" value="CRIC_ras_sig"/>
    <property type="match status" value="1"/>
</dbReference>
<keyword evidence="1" id="KW-1133">Transmembrane helix</keyword>
<dbReference type="InterPro" id="IPR051566">
    <property type="entry name" value="CNKSR"/>
</dbReference>
<dbReference type="PANTHER" id="PTHR12844:SF12">
    <property type="entry name" value="CONNECTOR ENHANCER OF KINASE SUPPRESSOR OF RAS 2"/>
    <property type="match status" value="1"/>
</dbReference>
<dbReference type="Pfam" id="PF00536">
    <property type="entry name" value="SAM_1"/>
    <property type="match status" value="1"/>
</dbReference>
<keyword evidence="5" id="KW-1185">Reference proteome</keyword>
<reference evidence="4" key="3">
    <citation type="submission" date="2025-09" db="UniProtKB">
        <authorList>
            <consortium name="Ensembl"/>
        </authorList>
    </citation>
    <scope>IDENTIFICATION</scope>
</reference>
<organism evidence="4 5">
    <name type="scientific">Sarcophilus harrisii</name>
    <name type="common">Tasmanian devil</name>
    <name type="synonym">Sarcophilus laniarius</name>
    <dbReference type="NCBI Taxonomy" id="9305"/>
    <lineage>
        <taxon>Eukaryota</taxon>
        <taxon>Metazoa</taxon>
        <taxon>Chordata</taxon>
        <taxon>Craniata</taxon>
        <taxon>Vertebrata</taxon>
        <taxon>Euteleostomi</taxon>
        <taxon>Mammalia</taxon>
        <taxon>Metatheria</taxon>
        <taxon>Dasyuromorphia</taxon>
        <taxon>Dasyuridae</taxon>
        <taxon>Sarcophilus</taxon>
    </lineage>
</organism>
<evidence type="ECO:0008006" key="6">
    <source>
        <dbReference type="Google" id="ProtNLM"/>
    </source>
</evidence>
<reference evidence="4" key="2">
    <citation type="submission" date="2025-08" db="UniProtKB">
        <authorList>
            <consortium name="Ensembl"/>
        </authorList>
    </citation>
    <scope>IDENTIFICATION</scope>
</reference>
<proteinExistence type="predicted"/>
<dbReference type="InterPro" id="IPR001660">
    <property type="entry name" value="SAM"/>
</dbReference>
<dbReference type="InterPro" id="IPR013761">
    <property type="entry name" value="SAM/pointed_sf"/>
</dbReference>
<dbReference type="Proteomes" id="UP000007648">
    <property type="component" value="Unassembled WGS sequence"/>
</dbReference>
<dbReference type="SMART" id="SM00454">
    <property type="entry name" value="SAM"/>
    <property type="match status" value="1"/>
</dbReference>
<dbReference type="SUPFAM" id="SSF47769">
    <property type="entry name" value="SAM/Pointed domain"/>
    <property type="match status" value="1"/>
</dbReference>
<protein>
    <recommendedName>
        <fullName evidence="6">SAM domain-containing protein</fullName>
    </recommendedName>
</protein>
<dbReference type="InParanoid" id="A0A7N4PI61"/>
<feature type="transmembrane region" description="Helical" evidence="1">
    <location>
        <begin position="247"/>
        <end position="272"/>
    </location>
</feature>
<dbReference type="AlphaFoldDB" id="A0A7N4PI61"/>
<evidence type="ECO:0000256" key="1">
    <source>
        <dbReference type="SAM" id="Phobius"/>
    </source>
</evidence>
<evidence type="ECO:0000313" key="5">
    <source>
        <dbReference type="Proteomes" id="UP000007648"/>
    </source>
</evidence>